<feature type="compositionally biased region" description="Basic residues" evidence="1">
    <location>
        <begin position="58"/>
        <end position="68"/>
    </location>
</feature>
<feature type="compositionally biased region" description="Basic residues" evidence="1">
    <location>
        <begin position="17"/>
        <end position="29"/>
    </location>
</feature>
<feature type="compositionally biased region" description="Acidic residues" evidence="1">
    <location>
        <begin position="695"/>
        <end position="711"/>
    </location>
</feature>
<proteinExistence type="predicted"/>
<dbReference type="AlphaFoldDB" id="A0A0L0D758"/>
<protein>
    <submittedName>
        <fullName evidence="2">Uncharacterized protein</fullName>
    </submittedName>
</protein>
<evidence type="ECO:0000313" key="3">
    <source>
        <dbReference type="Proteomes" id="UP000054408"/>
    </source>
</evidence>
<reference evidence="2 3" key="1">
    <citation type="submission" date="2010-05" db="EMBL/GenBank/DDBJ databases">
        <title>The Genome Sequence of Thecamonas trahens ATCC 50062.</title>
        <authorList>
            <consortium name="The Broad Institute Genome Sequencing Platform"/>
            <person name="Russ C."/>
            <person name="Cuomo C."/>
            <person name="Shea T."/>
            <person name="Young S.K."/>
            <person name="Zeng Q."/>
            <person name="Koehrsen M."/>
            <person name="Haas B."/>
            <person name="Borodovsky M."/>
            <person name="Guigo R."/>
            <person name="Alvarado L."/>
            <person name="Berlin A."/>
            <person name="Bochicchio J."/>
            <person name="Borenstein D."/>
            <person name="Chapman S."/>
            <person name="Chen Z."/>
            <person name="Freedman E."/>
            <person name="Gellesch M."/>
            <person name="Goldberg J."/>
            <person name="Griggs A."/>
            <person name="Gujja S."/>
            <person name="Heilman E."/>
            <person name="Heiman D."/>
            <person name="Hepburn T."/>
            <person name="Howarth C."/>
            <person name="Jen D."/>
            <person name="Larson L."/>
            <person name="Mehta T."/>
            <person name="Park D."/>
            <person name="Pearson M."/>
            <person name="Roberts A."/>
            <person name="Saif S."/>
            <person name="Shenoy N."/>
            <person name="Sisk P."/>
            <person name="Stolte C."/>
            <person name="Sykes S."/>
            <person name="Thomson T."/>
            <person name="Walk T."/>
            <person name="White J."/>
            <person name="Yandava C."/>
            <person name="Burger G."/>
            <person name="Gray M.W."/>
            <person name="Holland P.W.H."/>
            <person name="King N."/>
            <person name="Lang F.B.F."/>
            <person name="Roger A.J."/>
            <person name="Ruiz-Trillo I."/>
            <person name="Lander E."/>
            <person name="Nusbaum C."/>
        </authorList>
    </citation>
    <scope>NUCLEOTIDE SEQUENCE [LARGE SCALE GENOMIC DNA]</scope>
    <source>
        <strain evidence="2 3">ATCC 50062</strain>
    </source>
</reference>
<feature type="region of interest" description="Disordered" evidence="1">
    <location>
        <begin position="532"/>
        <end position="817"/>
    </location>
</feature>
<sequence length="817" mass="89174">MADYFFDDYVAPEAGKGKSKSKSKRKGKGRGKDPGKVTAGARADADSSWAAAATAGKGKGKAKGKAKAKASTSSESRIQAQPPSRRASSRAGGSRGSSRAESRRSAKHGSNKSGGRDSPPRDGRDWRRESRDSAESEEAPAARRQRGPVTSVSRESVADEPLRFVLSRAPPPPRPASTHTFAPPVGEPEPASVDPKATDAEIRGGLSLALEIRRAATAALDAALLDDAANVEKSELDIFVQRSFVEFRTETTEGKSLMAQLKNKRKLFKVQVARRALAWRMPPRDLAAEVEAVNLGKLRLGADDADTAAMRELAFLQRAVALHEDKILSRFCRWLVGAKERRVSVARVVSIVGPLVRSVPPELVSVSLASPLFARSRTGLKGADEAFAAKKAREEEEAKACTFKPAISDKSREIARIRAAAPTGDAPARVAPAASIFDRLYPGSAVATGSSSRELLAMTPKALRGMSKLQLADMLSFLRRALDKRRHRREHLEHLVLVKSEARKHGAELAKLRDECDHVTKLVAVAEDLYSSRSPMSKSAPGADPASRVRPHHPAPEITIQPQLAPEDDYTDCSSSDSAGPEPEPWKPEPWRPDSRYEGILDPARVHPRHARRDDDAYERDSGAYYEGDGAYYEDDEGAYYEDDEGAYGEDDEGAYGEDDEGAYGEDDEGVYYEDKGAYGEDDGDSGNHYKDAGYGDDGERYDDERYEYDDPYYNSDQGYDSNHDVDAEAGVYYDDGDDDGSYYGDDERPGPGRLSVHVRPDLPSPAQALGEFRHIPAPSRRSPSTQHSPQPPGYDHTSPPLNRHAVVPPIPHRRGY</sequence>
<feature type="compositionally biased region" description="Basic and acidic residues" evidence="1">
    <location>
        <begin position="114"/>
        <end position="134"/>
    </location>
</feature>
<gene>
    <name evidence="2" type="ORF">AMSG_04407</name>
</gene>
<dbReference type="RefSeq" id="XP_013758749.1">
    <property type="nucleotide sequence ID" value="XM_013903295.1"/>
</dbReference>
<organism evidence="2 3">
    <name type="scientific">Thecamonas trahens ATCC 50062</name>
    <dbReference type="NCBI Taxonomy" id="461836"/>
    <lineage>
        <taxon>Eukaryota</taxon>
        <taxon>Apusozoa</taxon>
        <taxon>Apusomonadida</taxon>
        <taxon>Apusomonadidae</taxon>
        <taxon>Thecamonas</taxon>
    </lineage>
</organism>
<dbReference type="GeneID" id="25563952"/>
<name>A0A0L0D758_THETB</name>
<feature type="compositionally biased region" description="Basic and acidic residues" evidence="1">
    <location>
        <begin position="612"/>
        <end position="622"/>
    </location>
</feature>
<feature type="compositionally biased region" description="Low complexity" evidence="1">
    <location>
        <begin position="84"/>
        <end position="97"/>
    </location>
</feature>
<feature type="compositionally biased region" description="Acidic residues" evidence="1">
    <location>
        <begin position="632"/>
        <end position="672"/>
    </location>
</feature>
<feature type="region of interest" description="Disordered" evidence="1">
    <location>
        <begin position="1"/>
        <end position="197"/>
    </location>
</feature>
<dbReference type="Proteomes" id="UP000054408">
    <property type="component" value="Unassembled WGS sequence"/>
</dbReference>
<accession>A0A0L0D758</accession>
<keyword evidence="3" id="KW-1185">Reference proteome</keyword>
<feature type="compositionally biased region" description="Basic and acidic residues" evidence="1">
    <location>
        <begin position="584"/>
        <end position="599"/>
    </location>
</feature>
<evidence type="ECO:0000256" key="1">
    <source>
        <dbReference type="SAM" id="MobiDB-lite"/>
    </source>
</evidence>
<evidence type="ECO:0000313" key="2">
    <source>
        <dbReference type="EMBL" id="KNC48179.1"/>
    </source>
</evidence>
<feature type="compositionally biased region" description="Low complexity" evidence="1">
    <location>
        <begin position="39"/>
        <end position="56"/>
    </location>
</feature>
<dbReference type="EMBL" id="GL349450">
    <property type="protein sequence ID" value="KNC48179.1"/>
    <property type="molecule type" value="Genomic_DNA"/>
</dbReference>